<accession>A0A397NTH0</accession>
<name>A0A397NTH0_9SPHN</name>
<gene>
    <name evidence="1" type="ORF">DFR49_3996</name>
</gene>
<proteinExistence type="predicted"/>
<organism evidence="1 2">
    <name type="scientific">Hephaestia caeni</name>
    <dbReference type="NCBI Taxonomy" id="645617"/>
    <lineage>
        <taxon>Bacteria</taxon>
        <taxon>Pseudomonadati</taxon>
        <taxon>Pseudomonadota</taxon>
        <taxon>Alphaproteobacteria</taxon>
        <taxon>Sphingomonadales</taxon>
        <taxon>Sphingomonadaceae</taxon>
        <taxon>Hephaestia</taxon>
    </lineage>
</organism>
<dbReference type="EMBL" id="QXDC01000005">
    <property type="protein sequence ID" value="RIA36711.1"/>
    <property type="molecule type" value="Genomic_DNA"/>
</dbReference>
<dbReference type="CDD" id="cd09627">
    <property type="entry name" value="DOMON_murB_like"/>
    <property type="match status" value="1"/>
</dbReference>
<dbReference type="OrthoDB" id="190583at2"/>
<comment type="caution">
    <text evidence="1">The sequence shown here is derived from an EMBL/GenBank/DDBJ whole genome shotgun (WGS) entry which is preliminary data.</text>
</comment>
<reference evidence="1 2" key="1">
    <citation type="submission" date="2018-08" db="EMBL/GenBank/DDBJ databases">
        <title>Genomic Encyclopedia of Type Strains, Phase IV (KMG-IV): sequencing the most valuable type-strain genomes for metagenomic binning, comparative biology and taxonomic classification.</title>
        <authorList>
            <person name="Goeker M."/>
        </authorList>
    </citation>
    <scope>NUCLEOTIDE SEQUENCE [LARGE SCALE GENOMIC DNA]</scope>
    <source>
        <strain evidence="1 2">DSM 25527</strain>
    </source>
</reference>
<protein>
    <recommendedName>
        <fullName evidence="3">DOMON-like domain-containing protein</fullName>
    </recommendedName>
</protein>
<evidence type="ECO:0000313" key="1">
    <source>
        <dbReference type="EMBL" id="RIA36711.1"/>
    </source>
</evidence>
<dbReference type="AlphaFoldDB" id="A0A397NTH0"/>
<sequence>MPAYDLTPHPDHRGSAVRSIAVDARRGAGGVLRLDYRVRGAIDAVRWPEPAAHEFADLLWQHSCFEAFIGARGAAGYREYNLSPSSRFAIYAFDGHRDGMRNAADAIVTGQHFSRTADEARMSAVVRLDGLAQAPLWEVGLTMVIEEMSGAKALWALAHPEGTPDFHARDCFVARLAAPDAP</sequence>
<evidence type="ECO:0008006" key="3">
    <source>
        <dbReference type="Google" id="ProtNLM"/>
    </source>
</evidence>
<dbReference type="RefSeq" id="WP_119037423.1">
    <property type="nucleotide sequence ID" value="NZ_QXDC01000005.1"/>
</dbReference>
<dbReference type="Proteomes" id="UP000266568">
    <property type="component" value="Unassembled WGS sequence"/>
</dbReference>
<evidence type="ECO:0000313" key="2">
    <source>
        <dbReference type="Proteomes" id="UP000266568"/>
    </source>
</evidence>
<keyword evidence="2" id="KW-1185">Reference proteome</keyword>